<gene>
    <name evidence="1" type="ORF">LCGC14_2895230</name>
</gene>
<dbReference type="EMBL" id="LAZR01056845">
    <property type="protein sequence ID" value="KKK73299.1"/>
    <property type="molecule type" value="Genomic_DNA"/>
</dbReference>
<dbReference type="Pfam" id="PF05962">
    <property type="entry name" value="HutD"/>
    <property type="match status" value="1"/>
</dbReference>
<dbReference type="SUPFAM" id="SSF51182">
    <property type="entry name" value="RmlC-like cupins"/>
    <property type="match status" value="1"/>
</dbReference>
<dbReference type="PANTHER" id="PTHR37943:SF1">
    <property type="entry name" value="PROTEIN VES"/>
    <property type="match status" value="1"/>
</dbReference>
<dbReference type="InterPro" id="IPR014710">
    <property type="entry name" value="RmlC-like_jellyroll"/>
</dbReference>
<evidence type="ECO:0008006" key="2">
    <source>
        <dbReference type="Google" id="ProtNLM"/>
    </source>
</evidence>
<comment type="caution">
    <text evidence="1">The sequence shown here is derived from an EMBL/GenBank/DDBJ whole genome shotgun (WGS) entry which is preliminary data.</text>
</comment>
<dbReference type="PANTHER" id="PTHR37943">
    <property type="entry name" value="PROTEIN VES"/>
    <property type="match status" value="1"/>
</dbReference>
<organism evidence="1">
    <name type="scientific">marine sediment metagenome</name>
    <dbReference type="NCBI Taxonomy" id="412755"/>
    <lineage>
        <taxon>unclassified sequences</taxon>
        <taxon>metagenomes</taxon>
        <taxon>ecological metagenomes</taxon>
    </lineage>
</organism>
<name>A0A0F9A3W2_9ZZZZ</name>
<dbReference type="Gene3D" id="2.60.120.10">
    <property type="entry name" value="Jelly Rolls"/>
    <property type="match status" value="1"/>
</dbReference>
<protein>
    <recommendedName>
        <fullName evidence="2">HutD-family protein</fullName>
    </recommendedName>
</protein>
<dbReference type="AlphaFoldDB" id="A0A0F9A3W2"/>
<dbReference type="CDD" id="cd20293">
    <property type="entry name" value="cupin_HutD_N"/>
    <property type="match status" value="1"/>
</dbReference>
<sequence length="203" mass="22411">MDSLFKADNLAQIFNPDSYRSMPWRNGLGHTIELLAEHLPESSDFAWRLSMADVVSDGVFSDFSGYDRTLLLLKGQGLTLVHSHGRDELTGKLQAAQFKGDEECHATLHQGPITDFNIMSKRDLCSTTVGCFINADNDKLTVNSDILLVYAADETITLSSATQATLTLEANHLLQINKPDNEVWTVSGPSLIAIQVHYNDELS</sequence>
<proteinExistence type="predicted"/>
<dbReference type="InterPro" id="IPR011051">
    <property type="entry name" value="RmlC_Cupin_sf"/>
</dbReference>
<dbReference type="InterPro" id="IPR010282">
    <property type="entry name" value="Uncharacterised_HutD/Ves"/>
</dbReference>
<evidence type="ECO:0000313" key="1">
    <source>
        <dbReference type="EMBL" id="KKK73299.1"/>
    </source>
</evidence>
<accession>A0A0F9A3W2</accession>
<reference evidence="1" key="1">
    <citation type="journal article" date="2015" name="Nature">
        <title>Complex archaea that bridge the gap between prokaryotes and eukaryotes.</title>
        <authorList>
            <person name="Spang A."/>
            <person name="Saw J.H."/>
            <person name="Jorgensen S.L."/>
            <person name="Zaremba-Niedzwiedzka K."/>
            <person name="Martijn J."/>
            <person name="Lind A.E."/>
            <person name="van Eijk R."/>
            <person name="Schleper C."/>
            <person name="Guy L."/>
            <person name="Ettema T.J."/>
        </authorList>
    </citation>
    <scope>NUCLEOTIDE SEQUENCE</scope>
</reference>